<dbReference type="InterPro" id="IPR009060">
    <property type="entry name" value="UBA-like_sf"/>
</dbReference>
<sequence length="1000" mass="110272">MSPPKTKKRKHNTEQQEATSSPTQPASSSGSSRFFGQQARRIRSHADTAHHPDNSLLASSARTNKQTTPPDKYSLRKIAAKAGSLSKMGAFFPNLSDIDPNPPPVPARPPMAQTAAVPEPDEEKVAMMCSLGVVDRVTAIRYLKAKRNDVDAAVNAFYDNEDISQLEQAAVQGPQNAAWDEAMFSADREGNQSLHPLGATAPPSRAPSRTGNRYPTSQQQEYADLQQALNMSRSQNLEDSQHFQQEAGIIGVDGNQTKYGPATRSDYDSGQWAMVPTASARQIGGFAASEIVPDVSIEAQKHVPGEPRVLKYVPNGDYLASLITVLHSIPAARESLLMRQNLLPDYGEDEEWWKGHSISLPTIVNLEDGRPVEEDSGQGNDDGLIAEVQRLMAFLDASDRSVASPAALAQTESMKNDTTIYTASKTVAELFLNKWMVAAMQALSTKEHNADDHSFSSVAWFSTAINCSGSDGAPHLEEVPVIDVKTPPIPEGHKIPLTELLDNLFWGADSTEMVENENYVTRPADVLIVHLHRGDAYETVSGGEPLRVEVPPEMYIDKYLAENSEIMSVVKTRRMQALERIQKLEIIEQRLKTWRLPRAQAAIDSTALLSDTKRRFTALSGSKSESGEYSQMINGDSSTHLVDDTKHLSSSVDIACEIERVIQSINTKLILLDEEKNKTRQALNEASIGAIPPSELKHRYTLRGIATKPNVTYFLRPKESQESQDNGSKGDDAEMLISLDSGEDATQANDPSSSDEDENTTPLGMQWWRVEYEVHTNGTNAFIQRAEMADYDVLRAPETEYGSALLIYASATAQQVQVDDALKLPPALERFVQRDNALFRASIDAAPPPAYGVGLWHVPNDSIRPQREIIGDGPEHIEMMGPINHSIERKSSFDSMHGEGGSDNGRDSPMQFNEDSSYFENSEESKYARPAYEDDAFMDHSQFGLPPTSTATAMVGMSFEEDEVKEIRLDGQEDTMDEQGDDQEMDNVEMVHKPLIPAEK</sequence>
<organism evidence="2 3">
    <name type="scientific">Acrodontium crateriforme</name>
    <dbReference type="NCBI Taxonomy" id="150365"/>
    <lineage>
        <taxon>Eukaryota</taxon>
        <taxon>Fungi</taxon>
        <taxon>Dikarya</taxon>
        <taxon>Ascomycota</taxon>
        <taxon>Pezizomycotina</taxon>
        <taxon>Dothideomycetes</taxon>
        <taxon>Dothideomycetidae</taxon>
        <taxon>Mycosphaerellales</taxon>
        <taxon>Teratosphaeriaceae</taxon>
        <taxon>Acrodontium</taxon>
    </lineage>
</organism>
<evidence type="ECO:0000313" key="3">
    <source>
        <dbReference type="Proteomes" id="UP001303373"/>
    </source>
</evidence>
<keyword evidence="3" id="KW-1185">Reference proteome</keyword>
<dbReference type="AlphaFoldDB" id="A0AAQ3R7Q7"/>
<evidence type="ECO:0008006" key="4">
    <source>
        <dbReference type="Google" id="ProtNLM"/>
    </source>
</evidence>
<feature type="region of interest" description="Disordered" evidence="1">
    <location>
        <begin position="1"/>
        <end position="74"/>
    </location>
</feature>
<accession>A0AAQ3R7Q7</accession>
<dbReference type="Gene3D" id="1.10.8.10">
    <property type="entry name" value="DNA helicase RuvA subunit, C-terminal domain"/>
    <property type="match status" value="1"/>
</dbReference>
<feature type="region of interest" description="Disordered" evidence="1">
    <location>
        <begin position="892"/>
        <end position="926"/>
    </location>
</feature>
<reference evidence="2 3" key="1">
    <citation type="submission" date="2023-11" db="EMBL/GenBank/DDBJ databases">
        <title>An acidophilic fungus is an integral part of prey digestion in a carnivorous sundew plant.</title>
        <authorList>
            <person name="Tsai I.J."/>
        </authorList>
    </citation>
    <scope>NUCLEOTIDE SEQUENCE [LARGE SCALE GENOMIC DNA]</scope>
    <source>
        <strain evidence="2">169a</strain>
    </source>
</reference>
<proteinExistence type="predicted"/>
<dbReference type="GO" id="GO:0005829">
    <property type="term" value="C:cytosol"/>
    <property type="evidence" value="ECO:0007669"/>
    <property type="project" value="TreeGrafter"/>
</dbReference>
<dbReference type="PANTHER" id="PTHR39597:SF1">
    <property type="entry name" value="UBA DOMAIN-CONTAINING PROTEIN RUP1"/>
    <property type="match status" value="1"/>
</dbReference>
<dbReference type="GO" id="GO:0005634">
    <property type="term" value="C:nucleus"/>
    <property type="evidence" value="ECO:0007669"/>
    <property type="project" value="TreeGrafter"/>
</dbReference>
<name>A0AAQ3R7Q7_9PEZI</name>
<feature type="compositionally biased region" description="Basic residues" evidence="1">
    <location>
        <begin position="1"/>
        <end position="11"/>
    </location>
</feature>
<evidence type="ECO:0000256" key="1">
    <source>
        <dbReference type="SAM" id="MobiDB-lite"/>
    </source>
</evidence>
<dbReference type="Proteomes" id="UP001303373">
    <property type="component" value="Chromosome 5"/>
</dbReference>
<evidence type="ECO:0000313" key="2">
    <source>
        <dbReference type="EMBL" id="WPH00899.1"/>
    </source>
</evidence>
<feature type="region of interest" description="Disordered" evidence="1">
    <location>
        <begin position="191"/>
        <end position="215"/>
    </location>
</feature>
<gene>
    <name evidence="2" type="ORF">R9X50_00373300</name>
</gene>
<dbReference type="EMBL" id="CP138584">
    <property type="protein sequence ID" value="WPH00899.1"/>
    <property type="molecule type" value="Genomic_DNA"/>
</dbReference>
<feature type="compositionally biased region" description="Low complexity" evidence="1">
    <location>
        <begin position="18"/>
        <end position="39"/>
    </location>
</feature>
<dbReference type="GO" id="GO:0016579">
    <property type="term" value="P:protein deubiquitination"/>
    <property type="evidence" value="ECO:0007669"/>
    <property type="project" value="TreeGrafter"/>
</dbReference>
<protein>
    <recommendedName>
        <fullName evidence="4">UBA domain-containing protein</fullName>
    </recommendedName>
</protein>
<dbReference type="InterPro" id="IPR055335">
    <property type="entry name" value="Ucp6/RUP1"/>
</dbReference>
<feature type="compositionally biased region" description="Polar residues" evidence="1">
    <location>
        <begin position="910"/>
        <end position="920"/>
    </location>
</feature>
<dbReference type="Pfam" id="PF14555">
    <property type="entry name" value="UBA_4"/>
    <property type="match status" value="1"/>
</dbReference>
<dbReference type="PANTHER" id="PTHR39597">
    <property type="entry name" value="UBA DOMAIN-CONTAINING PROTEIN RUP1"/>
    <property type="match status" value="1"/>
</dbReference>
<dbReference type="SUPFAM" id="SSF46934">
    <property type="entry name" value="UBA-like"/>
    <property type="match status" value="1"/>
</dbReference>
<feature type="compositionally biased region" description="Basic and acidic residues" evidence="1">
    <location>
        <begin position="44"/>
        <end position="53"/>
    </location>
</feature>
<feature type="compositionally biased region" description="Polar residues" evidence="1">
    <location>
        <begin position="56"/>
        <end position="69"/>
    </location>
</feature>